<protein>
    <submittedName>
        <fullName evidence="2">M penetrans paralogue family 26</fullName>
    </submittedName>
</protein>
<dbReference type="RefSeq" id="WP_073297524.1">
    <property type="nucleotide sequence ID" value="NZ_FRAV01000051.1"/>
</dbReference>
<evidence type="ECO:0000256" key="1">
    <source>
        <dbReference type="SAM" id="Phobius"/>
    </source>
</evidence>
<evidence type="ECO:0000313" key="3">
    <source>
        <dbReference type="Proteomes" id="UP000184364"/>
    </source>
</evidence>
<feature type="transmembrane region" description="Helical" evidence="1">
    <location>
        <begin position="12"/>
        <end position="41"/>
    </location>
</feature>
<keyword evidence="1" id="KW-0472">Membrane</keyword>
<feature type="transmembrane region" description="Helical" evidence="1">
    <location>
        <begin position="61"/>
        <end position="91"/>
    </location>
</feature>
<dbReference type="InterPro" id="IPR011655">
    <property type="entry name" value="MpPF26"/>
</dbReference>
<dbReference type="Pfam" id="PF07666">
    <property type="entry name" value="MpPF26"/>
    <property type="match status" value="1"/>
</dbReference>
<evidence type="ECO:0000313" key="2">
    <source>
        <dbReference type="EMBL" id="SHM50384.1"/>
    </source>
</evidence>
<dbReference type="OrthoDB" id="1099888at2"/>
<organism evidence="2 3">
    <name type="scientific">Chryseobacterium polytrichastri</name>
    <dbReference type="NCBI Taxonomy" id="1302687"/>
    <lineage>
        <taxon>Bacteria</taxon>
        <taxon>Pseudomonadati</taxon>
        <taxon>Bacteroidota</taxon>
        <taxon>Flavobacteriia</taxon>
        <taxon>Flavobacteriales</taxon>
        <taxon>Weeksellaceae</taxon>
        <taxon>Chryseobacterium group</taxon>
        <taxon>Chryseobacterium</taxon>
    </lineage>
</organism>
<dbReference type="AlphaFoldDB" id="A0A1M7JBN2"/>
<dbReference type="EMBL" id="FRAV01000051">
    <property type="protein sequence ID" value="SHM50384.1"/>
    <property type="molecule type" value="Genomic_DNA"/>
</dbReference>
<dbReference type="NCBIfam" id="NF040945">
    <property type="entry name" value="CCC_membrane"/>
    <property type="match status" value="1"/>
</dbReference>
<dbReference type="Proteomes" id="UP000184364">
    <property type="component" value="Unassembled WGS sequence"/>
</dbReference>
<dbReference type="PROSITE" id="PS51257">
    <property type="entry name" value="PROKAR_LIPOPROTEIN"/>
    <property type="match status" value="1"/>
</dbReference>
<reference evidence="3" key="1">
    <citation type="submission" date="2016-11" db="EMBL/GenBank/DDBJ databases">
        <authorList>
            <person name="Varghese N."/>
            <person name="Submissions S."/>
        </authorList>
    </citation>
    <scope>NUCLEOTIDE SEQUENCE [LARGE SCALE GENOMIC DNA]</scope>
    <source>
        <strain evidence="3">DSM 26899</strain>
    </source>
</reference>
<keyword evidence="3" id="KW-1185">Reference proteome</keyword>
<dbReference type="STRING" id="1302687.SAMN05444267_105123"/>
<proteinExistence type="predicted"/>
<keyword evidence="1" id="KW-0812">Transmembrane</keyword>
<gene>
    <name evidence="2" type="ORF">SAMN05444267_105123</name>
</gene>
<sequence length="110" mass="12028">MNQQKLPNATAVLVLGIVSIIGCCCYGVVGIITGIVGLYLFKKDNALYKQNPDLYSDYSNLNTGKILCIIGIILSVLYIGYLIVVISTLGLDAMKDPQLMQERLKELMGQ</sequence>
<name>A0A1M7JBN2_9FLAO</name>
<accession>A0A1M7JBN2</accession>
<keyword evidence="1" id="KW-1133">Transmembrane helix</keyword>